<keyword evidence="2" id="KW-1185">Reference proteome</keyword>
<dbReference type="EMBL" id="JAPWTJ010000736">
    <property type="protein sequence ID" value="KAJ8976030.1"/>
    <property type="molecule type" value="Genomic_DNA"/>
</dbReference>
<name>A0ABQ9JCX5_9CUCU</name>
<accession>A0ABQ9JCX5</accession>
<comment type="caution">
    <text evidence="1">The sequence shown here is derived from an EMBL/GenBank/DDBJ whole genome shotgun (WGS) entry which is preliminary data.</text>
</comment>
<reference evidence="1" key="1">
    <citation type="journal article" date="2023" name="Insect Mol. Biol.">
        <title>Genome sequencing provides insights into the evolution of gene families encoding plant cell wall-degrading enzymes in longhorned beetles.</title>
        <authorList>
            <person name="Shin N.R."/>
            <person name="Okamura Y."/>
            <person name="Kirsch R."/>
            <person name="Pauchet Y."/>
        </authorList>
    </citation>
    <scope>NUCLEOTIDE SEQUENCE</scope>
    <source>
        <strain evidence="1">MMC_N1</strain>
    </source>
</reference>
<proteinExistence type="predicted"/>
<protein>
    <submittedName>
        <fullName evidence="1">Uncharacterized protein</fullName>
    </submittedName>
</protein>
<dbReference type="Proteomes" id="UP001162164">
    <property type="component" value="Unassembled WGS sequence"/>
</dbReference>
<gene>
    <name evidence="1" type="ORF">NQ317_003571</name>
</gene>
<organism evidence="1 2">
    <name type="scientific">Molorchus minor</name>
    <dbReference type="NCBI Taxonomy" id="1323400"/>
    <lineage>
        <taxon>Eukaryota</taxon>
        <taxon>Metazoa</taxon>
        <taxon>Ecdysozoa</taxon>
        <taxon>Arthropoda</taxon>
        <taxon>Hexapoda</taxon>
        <taxon>Insecta</taxon>
        <taxon>Pterygota</taxon>
        <taxon>Neoptera</taxon>
        <taxon>Endopterygota</taxon>
        <taxon>Coleoptera</taxon>
        <taxon>Polyphaga</taxon>
        <taxon>Cucujiformia</taxon>
        <taxon>Chrysomeloidea</taxon>
        <taxon>Cerambycidae</taxon>
        <taxon>Lamiinae</taxon>
        <taxon>Monochamini</taxon>
        <taxon>Molorchus</taxon>
    </lineage>
</organism>
<sequence length="66" mass="7647">MFPRMNGVIPKDGKIILFRIHKKYYECGELKDFPLYSARFNKEVKVKPFPSTTPTPGTIKAFIDLL</sequence>
<evidence type="ECO:0000313" key="1">
    <source>
        <dbReference type="EMBL" id="KAJ8976030.1"/>
    </source>
</evidence>
<evidence type="ECO:0000313" key="2">
    <source>
        <dbReference type="Proteomes" id="UP001162164"/>
    </source>
</evidence>